<evidence type="ECO:0000256" key="1">
    <source>
        <dbReference type="ARBA" id="ARBA00002388"/>
    </source>
</evidence>
<dbReference type="PIRSF" id="PIRSF001467">
    <property type="entry name" value="Peptidylpro_ismrse"/>
    <property type="match status" value="1"/>
</dbReference>
<dbReference type="InterPro" id="IPR044666">
    <property type="entry name" value="Cyclophilin_A-like"/>
</dbReference>
<dbReference type="InterPro" id="IPR024936">
    <property type="entry name" value="Cyclophilin-type_PPIase"/>
</dbReference>
<proteinExistence type="inferred from homology"/>
<dbReference type="PANTHER" id="PTHR45625:SF4">
    <property type="entry name" value="PEPTIDYLPROLYL ISOMERASE DOMAIN AND WD REPEAT-CONTAINING PROTEIN 1"/>
    <property type="match status" value="1"/>
</dbReference>
<dbReference type="PRINTS" id="PR00153">
    <property type="entry name" value="CSAPPISMRASE"/>
</dbReference>
<protein>
    <recommendedName>
        <fullName evidence="5">Peptidyl-prolyl cis-trans isomerase</fullName>
        <shortName evidence="5">PPIase</shortName>
        <ecNumber evidence="5">5.2.1.8</ecNumber>
    </recommendedName>
</protein>
<comment type="caution">
    <text evidence="7">The sequence shown here is derived from an EMBL/GenBank/DDBJ whole genome shotgun (WGS) entry which is preliminary data.</text>
</comment>
<evidence type="ECO:0000256" key="2">
    <source>
        <dbReference type="ARBA" id="ARBA00007365"/>
    </source>
</evidence>
<dbReference type="InterPro" id="IPR002130">
    <property type="entry name" value="Cyclophilin-type_PPIase_dom"/>
</dbReference>
<evidence type="ECO:0000256" key="4">
    <source>
        <dbReference type="ARBA" id="ARBA00023235"/>
    </source>
</evidence>
<accession>A0ABS9MHY7</accession>
<evidence type="ECO:0000256" key="3">
    <source>
        <dbReference type="ARBA" id="ARBA00023110"/>
    </source>
</evidence>
<reference evidence="7 8" key="1">
    <citation type="submission" date="2022-01" db="EMBL/GenBank/DDBJ databases">
        <title>Collection of gut derived symbiotic bacterial strains cultured from healthy donors.</title>
        <authorList>
            <person name="Lin H."/>
            <person name="Kohout C."/>
            <person name="Waligurski E."/>
            <person name="Pamer E.G."/>
        </authorList>
    </citation>
    <scope>NUCLEOTIDE SEQUENCE [LARGE SCALE GENOMIC DNA]</scope>
    <source>
        <strain evidence="7 8">DFI.7.58</strain>
    </source>
</reference>
<keyword evidence="4 5" id="KW-0413">Isomerase</keyword>
<dbReference type="SUPFAM" id="SSF50891">
    <property type="entry name" value="Cyclophilin-like"/>
    <property type="match status" value="1"/>
</dbReference>
<evidence type="ECO:0000259" key="6">
    <source>
        <dbReference type="PROSITE" id="PS50072"/>
    </source>
</evidence>
<dbReference type="InterPro" id="IPR020892">
    <property type="entry name" value="Cyclophilin-type_PPIase_CS"/>
</dbReference>
<comment type="function">
    <text evidence="1 5">PPIases accelerate the folding of proteins. It catalyzes the cis-trans isomerization of proline imidic peptide bonds in oligopeptides.</text>
</comment>
<dbReference type="Proteomes" id="UP001298681">
    <property type="component" value="Unassembled WGS sequence"/>
</dbReference>
<dbReference type="EMBL" id="JAKNHQ010000005">
    <property type="protein sequence ID" value="MCG4610425.1"/>
    <property type="molecule type" value="Genomic_DNA"/>
</dbReference>
<evidence type="ECO:0000256" key="5">
    <source>
        <dbReference type="RuleBase" id="RU363019"/>
    </source>
</evidence>
<evidence type="ECO:0000313" key="8">
    <source>
        <dbReference type="Proteomes" id="UP001298681"/>
    </source>
</evidence>
<organism evidence="7 8">
    <name type="scientific">Anaeromassilibacillus senegalensis</name>
    <dbReference type="NCBI Taxonomy" id="1673717"/>
    <lineage>
        <taxon>Bacteria</taxon>
        <taxon>Bacillati</taxon>
        <taxon>Bacillota</taxon>
        <taxon>Clostridia</taxon>
        <taxon>Eubacteriales</taxon>
        <taxon>Acutalibacteraceae</taxon>
        <taxon>Anaeromassilibacillus</taxon>
    </lineage>
</organism>
<evidence type="ECO:0000313" key="7">
    <source>
        <dbReference type="EMBL" id="MCG4610425.1"/>
    </source>
</evidence>
<dbReference type="CDD" id="cd00317">
    <property type="entry name" value="cyclophilin"/>
    <property type="match status" value="1"/>
</dbReference>
<dbReference type="PROSITE" id="PS50072">
    <property type="entry name" value="CSA_PPIASE_2"/>
    <property type="match status" value="1"/>
</dbReference>
<sequence length="171" mass="18638">MQHPIITIETNEGVIKAELYPEIAPNTVNNFVSLAGKGFYNGTIFHRVIPGFMIQGGDPQGTGMGGPGYSIKGEFSGNGFPNNLKHTRGVLSMARAMNPNSAGSQFFIMVEDAPHLDGQYAAFGKVISGMEEADRIVNVSRDYSDRPYEEQTIKSITVETFGESYPEPEKV</sequence>
<feature type="domain" description="PPIase cyclophilin-type" evidence="6">
    <location>
        <begin position="2"/>
        <end position="158"/>
    </location>
</feature>
<comment type="catalytic activity">
    <reaction evidence="5">
        <text>[protein]-peptidylproline (omega=180) = [protein]-peptidylproline (omega=0)</text>
        <dbReference type="Rhea" id="RHEA:16237"/>
        <dbReference type="Rhea" id="RHEA-COMP:10747"/>
        <dbReference type="Rhea" id="RHEA-COMP:10748"/>
        <dbReference type="ChEBI" id="CHEBI:83833"/>
        <dbReference type="ChEBI" id="CHEBI:83834"/>
        <dbReference type="EC" id="5.2.1.8"/>
    </reaction>
</comment>
<comment type="similarity">
    <text evidence="2 5">Belongs to the cyclophilin-type PPIase family.</text>
</comment>
<dbReference type="InterPro" id="IPR029000">
    <property type="entry name" value="Cyclophilin-like_dom_sf"/>
</dbReference>
<keyword evidence="3 5" id="KW-0697">Rotamase</keyword>
<dbReference type="EC" id="5.2.1.8" evidence="5"/>
<dbReference type="Pfam" id="PF00160">
    <property type="entry name" value="Pro_isomerase"/>
    <property type="match status" value="1"/>
</dbReference>
<dbReference type="PANTHER" id="PTHR45625">
    <property type="entry name" value="PEPTIDYL-PROLYL CIS-TRANS ISOMERASE-RELATED"/>
    <property type="match status" value="1"/>
</dbReference>
<dbReference type="RefSeq" id="WP_087230177.1">
    <property type="nucleotide sequence ID" value="NZ_JAKNHQ010000005.1"/>
</dbReference>
<dbReference type="PROSITE" id="PS00170">
    <property type="entry name" value="CSA_PPIASE_1"/>
    <property type="match status" value="1"/>
</dbReference>
<name>A0ABS9MHY7_9FIRM</name>
<dbReference type="Gene3D" id="2.40.100.10">
    <property type="entry name" value="Cyclophilin-like"/>
    <property type="match status" value="1"/>
</dbReference>
<dbReference type="GO" id="GO:0016853">
    <property type="term" value="F:isomerase activity"/>
    <property type="evidence" value="ECO:0007669"/>
    <property type="project" value="UniProtKB-KW"/>
</dbReference>
<keyword evidence="8" id="KW-1185">Reference proteome</keyword>
<gene>
    <name evidence="7" type="ORF">L0P57_05705</name>
</gene>